<dbReference type="Pfam" id="PF13231">
    <property type="entry name" value="PMT_2"/>
    <property type="match status" value="1"/>
</dbReference>
<feature type="transmembrane region" description="Helical" evidence="8">
    <location>
        <begin position="272"/>
        <end position="293"/>
    </location>
</feature>
<evidence type="ECO:0000256" key="2">
    <source>
        <dbReference type="ARBA" id="ARBA00022475"/>
    </source>
</evidence>
<feature type="transmembrane region" description="Helical" evidence="8">
    <location>
        <begin position="134"/>
        <end position="151"/>
    </location>
</feature>
<gene>
    <name evidence="10" type="ORF">Pflav_055010</name>
</gene>
<dbReference type="PANTHER" id="PTHR33908:SF11">
    <property type="entry name" value="MEMBRANE PROTEIN"/>
    <property type="match status" value="1"/>
</dbReference>
<keyword evidence="4" id="KW-0808">Transferase</keyword>
<evidence type="ECO:0000256" key="4">
    <source>
        <dbReference type="ARBA" id="ARBA00022679"/>
    </source>
</evidence>
<dbReference type="GO" id="GO:0005886">
    <property type="term" value="C:plasma membrane"/>
    <property type="evidence" value="ECO:0007669"/>
    <property type="project" value="UniProtKB-SubCell"/>
</dbReference>
<feature type="domain" description="Glycosyltransferase RgtA/B/C/D-like" evidence="9">
    <location>
        <begin position="62"/>
        <end position="210"/>
    </location>
</feature>
<comment type="subcellular location">
    <subcellularLocation>
        <location evidence="1">Cell membrane</location>
        <topology evidence="1">Multi-pass membrane protein</topology>
    </subcellularLocation>
</comment>
<keyword evidence="6 8" id="KW-1133">Transmembrane helix</keyword>
<keyword evidence="3" id="KW-0328">Glycosyltransferase</keyword>
<evidence type="ECO:0000313" key="11">
    <source>
        <dbReference type="Proteomes" id="UP000502508"/>
    </source>
</evidence>
<organism evidence="10 11">
    <name type="scientific">Phytohabitans flavus</name>
    <dbReference type="NCBI Taxonomy" id="1076124"/>
    <lineage>
        <taxon>Bacteria</taxon>
        <taxon>Bacillati</taxon>
        <taxon>Actinomycetota</taxon>
        <taxon>Actinomycetes</taxon>
        <taxon>Micromonosporales</taxon>
        <taxon>Micromonosporaceae</taxon>
    </lineage>
</organism>
<evidence type="ECO:0000256" key="5">
    <source>
        <dbReference type="ARBA" id="ARBA00022692"/>
    </source>
</evidence>
<feature type="transmembrane region" description="Helical" evidence="8">
    <location>
        <begin position="300"/>
        <end position="317"/>
    </location>
</feature>
<keyword evidence="7 8" id="KW-0472">Membrane</keyword>
<feature type="transmembrane region" description="Helical" evidence="8">
    <location>
        <begin position="178"/>
        <end position="197"/>
    </location>
</feature>
<dbReference type="EMBL" id="AP022870">
    <property type="protein sequence ID" value="BCB79091.1"/>
    <property type="molecule type" value="Genomic_DNA"/>
</dbReference>
<keyword evidence="11" id="KW-1185">Reference proteome</keyword>
<evidence type="ECO:0000256" key="8">
    <source>
        <dbReference type="SAM" id="Phobius"/>
    </source>
</evidence>
<proteinExistence type="predicted"/>
<reference evidence="10 11" key="1">
    <citation type="submission" date="2020-03" db="EMBL/GenBank/DDBJ databases">
        <title>Whole genome shotgun sequence of Phytohabitans flavus NBRC 107702.</title>
        <authorList>
            <person name="Komaki H."/>
            <person name="Tamura T."/>
        </authorList>
    </citation>
    <scope>NUCLEOTIDE SEQUENCE [LARGE SCALE GENOMIC DNA]</scope>
    <source>
        <strain evidence="10 11">NBRC 107702</strain>
    </source>
</reference>
<sequence>MLVAVGTVIRIPQLFHSLNGTHPFRQTQTALVARNYAERGIDLLHTPLTVFGEGSDVPMEFPLVQAVAALLVRLGLSADVAMRLVGLVSFQAAALLLFALALRWHGRRVAVIAVVLLEFSPFTMLWGAASLIEFPTVALALAMVLGLDHWFAGGRWWWLAAGAVSGALAFLVKVTTMPAFMLLLAGSGAAVIFQQGLRQSWRRVLVGGAAAVVPGLALAAVWTVYADHIKAGNPATAFLTSSALRDWNFGTLEQRLDITSYATIMQRITDEIVGPHALTLFAGLAAVALGLTLADRIRGLAWVGAVIVTPLLFFNLYVRHSYYLCAIVPAVAMLAALGLDGVARLARDRTHQAIVAGVATLFVLANSAISPLGRNDIKEWRTEPPPPEAASVLAAHTDPGSKIILIGCDWSPVLPYFSHRDAVMFRRADGREYWEHAGDVTDYGWLYACKDADPRPYLPPGAAATPSGQPSLWRVTHAG</sequence>
<feature type="transmembrane region" description="Helical" evidence="8">
    <location>
        <begin position="80"/>
        <end position="102"/>
    </location>
</feature>
<keyword evidence="5 8" id="KW-0812">Transmembrane</keyword>
<keyword evidence="2" id="KW-1003">Cell membrane</keyword>
<protein>
    <recommendedName>
        <fullName evidence="9">Glycosyltransferase RgtA/B/C/D-like domain-containing protein</fullName>
    </recommendedName>
</protein>
<evidence type="ECO:0000256" key="3">
    <source>
        <dbReference type="ARBA" id="ARBA00022676"/>
    </source>
</evidence>
<feature type="transmembrane region" description="Helical" evidence="8">
    <location>
        <begin position="323"/>
        <end position="342"/>
    </location>
</feature>
<feature type="transmembrane region" description="Helical" evidence="8">
    <location>
        <begin position="109"/>
        <end position="128"/>
    </location>
</feature>
<dbReference type="InterPro" id="IPR038731">
    <property type="entry name" value="RgtA/B/C-like"/>
</dbReference>
<name>A0A6F8XZC9_9ACTN</name>
<evidence type="ECO:0000259" key="9">
    <source>
        <dbReference type="Pfam" id="PF13231"/>
    </source>
</evidence>
<dbReference type="Proteomes" id="UP000502508">
    <property type="component" value="Chromosome"/>
</dbReference>
<feature type="transmembrane region" description="Helical" evidence="8">
    <location>
        <begin position="204"/>
        <end position="225"/>
    </location>
</feature>
<evidence type="ECO:0000256" key="7">
    <source>
        <dbReference type="ARBA" id="ARBA00023136"/>
    </source>
</evidence>
<dbReference type="AlphaFoldDB" id="A0A6F8XZC9"/>
<dbReference type="KEGG" id="pfla:Pflav_055010"/>
<reference evidence="10 11" key="2">
    <citation type="submission" date="2020-03" db="EMBL/GenBank/DDBJ databases">
        <authorList>
            <person name="Ichikawa N."/>
            <person name="Kimura A."/>
            <person name="Kitahashi Y."/>
            <person name="Uohara A."/>
        </authorList>
    </citation>
    <scope>NUCLEOTIDE SEQUENCE [LARGE SCALE GENOMIC DNA]</scope>
    <source>
        <strain evidence="10 11">NBRC 107702</strain>
    </source>
</reference>
<dbReference type="GO" id="GO:0009103">
    <property type="term" value="P:lipopolysaccharide biosynthetic process"/>
    <property type="evidence" value="ECO:0007669"/>
    <property type="project" value="UniProtKB-ARBA"/>
</dbReference>
<accession>A0A6F8XZC9</accession>
<dbReference type="GO" id="GO:0016763">
    <property type="term" value="F:pentosyltransferase activity"/>
    <property type="evidence" value="ECO:0007669"/>
    <property type="project" value="TreeGrafter"/>
</dbReference>
<dbReference type="PANTHER" id="PTHR33908">
    <property type="entry name" value="MANNOSYLTRANSFERASE YKCB-RELATED"/>
    <property type="match status" value="1"/>
</dbReference>
<feature type="transmembrane region" description="Helical" evidence="8">
    <location>
        <begin position="354"/>
        <end position="373"/>
    </location>
</feature>
<evidence type="ECO:0000313" key="10">
    <source>
        <dbReference type="EMBL" id="BCB79091.1"/>
    </source>
</evidence>
<dbReference type="InterPro" id="IPR050297">
    <property type="entry name" value="LipidA_mod_glycosyltrf_83"/>
</dbReference>
<evidence type="ECO:0000256" key="6">
    <source>
        <dbReference type="ARBA" id="ARBA00022989"/>
    </source>
</evidence>
<evidence type="ECO:0000256" key="1">
    <source>
        <dbReference type="ARBA" id="ARBA00004651"/>
    </source>
</evidence>